<keyword evidence="3" id="KW-1185">Reference proteome</keyword>
<feature type="domain" description="UspA" evidence="1">
    <location>
        <begin position="30"/>
        <end position="155"/>
    </location>
</feature>
<dbReference type="Pfam" id="PF00582">
    <property type="entry name" value="Usp"/>
    <property type="match status" value="1"/>
</dbReference>
<dbReference type="AlphaFoldDB" id="A0A1G9IZZ7"/>
<evidence type="ECO:0000313" key="2">
    <source>
        <dbReference type="EMBL" id="SDL30616.1"/>
    </source>
</evidence>
<dbReference type="Proteomes" id="UP000198683">
    <property type="component" value="Unassembled WGS sequence"/>
</dbReference>
<dbReference type="Gene3D" id="3.40.50.620">
    <property type="entry name" value="HUPs"/>
    <property type="match status" value="1"/>
</dbReference>
<evidence type="ECO:0000259" key="1">
    <source>
        <dbReference type="Pfam" id="PF00582"/>
    </source>
</evidence>
<sequence>MSRTGEDPRWEPGPALSGHFEIGKDGARLLVVGYDGSEPSRNALAYAAGLARRDDAALLVAFVEALITPTLWFLAGSPIIPDSAVDLRDDLRTELVGWPVPWAFVNVRGDTARQLEALAEAYKADAIIVGRSRSSWHSVAARLAKRARRTVLVVP</sequence>
<name>A0A1G9IZZ7_9ACTN</name>
<organism evidence="2 3">
    <name type="scientific">Nonomuraea maritima</name>
    <dbReference type="NCBI Taxonomy" id="683260"/>
    <lineage>
        <taxon>Bacteria</taxon>
        <taxon>Bacillati</taxon>
        <taxon>Actinomycetota</taxon>
        <taxon>Actinomycetes</taxon>
        <taxon>Streptosporangiales</taxon>
        <taxon>Streptosporangiaceae</taxon>
        <taxon>Nonomuraea</taxon>
    </lineage>
</organism>
<evidence type="ECO:0000313" key="3">
    <source>
        <dbReference type="Proteomes" id="UP000198683"/>
    </source>
</evidence>
<dbReference type="EMBL" id="FNFB01000019">
    <property type="protein sequence ID" value="SDL30616.1"/>
    <property type="molecule type" value="Genomic_DNA"/>
</dbReference>
<dbReference type="SUPFAM" id="SSF52402">
    <property type="entry name" value="Adenine nucleotide alpha hydrolases-like"/>
    <property type="match status" value="1"/>
</dbReference>
<dbReference type="OrthoDB" id="3691559at2"/>
<dbReference type="CDD" id="cd00293">
    <property type="entry name" value="USP-like"/>
    <property type="match status" value="1"/>
</dbReference>
<reference evidence="2 3" key="1">
    <citation type="submission" date="2016-10" db="EMBL/GenBank/DDBJ databases">
        <authorList>
            <person name="de Groot N.N."/>
        </authorList>
    </citation>
    <scope>NUCLEOTIDE SEQUENCE [LARGE SCALE GENOMIC DNA]</scope>
    <source>
        <strain evidence="2 3">CGMCC 4.5681</strain>
    </source>
</reference>
<proteinExistence type="predicted"/>
<dbReference type="STRING" id="683260.SAMN05421874_11948"/>
<gene>
    <name evidence="2" type="ORF">SAMN05421874_11948</name>
</gene>
<accession>A0A1G9IZZ7</accession>
<protein>
    <submittedName>
        <fullName evidence="2">Nucleotide-binding universal stress protein, UspA family</fullName>
    </submittedName>
</protein>
<dbReference type="RefSeq" id="WP_090770038.1">
    <property type="nucleotide sequence ID" value="NZ_FNFB01000019.1"/>
</dbReference>
<dbReference type="InterPro" id="IPR014729">
    <property type="entry name" value="Rossmann-like_a/b/a_fold"/>
</dbReference>
<dbReference type="InterPro" id="IPR006016">
    <property type="entry name" value="UspA"/>
</dbReference>